<organism evidence="1">
    <name type="scientific">Anguilla anguilla</name>
    <name type="common">European freshwater eel</name>
    <name type="synonym">Muraena anguilla</name>
    <dbReference type="NCBI Taxonomy" id="7936"/>
    <lineage>
        <taxon>Eukaryota</taxon>
        <taxon>Metazoa</taxon>
        <taxon>Chordata</taxon>
        <taxon>Craniata</taxon>
        <taxon>Vertebrata</taxon>
        <taxon>Euteleostomi</taxon>
        <taxon>Actinopterygii</taxon>
        <taxon>Neopterygii</taxon>
        <taxon>Teleostei</taxon>
        <taxon>Anguilliformes</taxon>
        <taxon>Anguillidae</taxon>
        <taxon>Anguilla</taxon>
    </lineage>
</organism>
<reference evidence="1" key="1">
    <citation type="submission" date="2014-11" db="EMBL/GenBank/DDBJ databases">
        <authorList>
            <person name="Amaro Gonzalez C."/>
        </authorList>
    </citation>
    <scope>NUCLEOTIDE SEQUENCE</scope>
</reference>
<evidence type="ECO:0000313" key="1">
    <source>
        <dbReference type="EMBL" id="JAH50452.1"/>
    </source>
</evidence>
<accession>A0A0E9TAJ8</accession>
<dbReference type="AlphaFoldDB" id="A0A0E9TAJ8"/>
<proteinExistence type="predicted"/>
<reference evidence="1" key="2">
    <citation type="journal article" date="2015" name="Fish Shellfish Immunol.">
        <title>Early steps in the European eel (Anguilla anguilla)-Vibrio vulnificus interaction in the gills: Role of the RtxA13 toxin.</title>
        <authorList>
            <person name="Callol A."/>
            <person name="Pajuelo D."/>
            <person name="Ebbesson L."/>
            <person name="Teles M."/>
            <person name="MacKenzie S."/>
            <person name="Amaro C."/>
        </authorList>
    </citation>
    <scope>NUCLEOTIDE SEQUENCE</scope>
</reference>
<protein>
    <submittedName>
        <fullName evidence="1">Uncharacterized protein</fullName>
    </submittedName>
</protein>
<dbReference type="EMBL" id="GBXM01058125">
    <property type="protein sequence ID" value="JAH50452.1"/>
    <property type="molecule type" value="Transcribed_RNA"/>
</dbReference>
<sequence>MCPEPQWPCAVYSHLATASRMETGPPCAFFFSFQITTQLHEGHFNLLS</sequence>
<name>A0A0E9TAJ8_ANGAN</name>